<evidence type="ECO:0000256" key="5">
    <source>
        <dbReference type="ARBA" id="ARBA00022989"/>
    </source>
</evidence>
<dbReference type="AlphaFoldDB" id="A0A855YBJ5"/>
<dbReference type="InterPro" id="IPR035277">
    <property type="entry name" value="MalF_N"/>
</dbReference>
<proteinExistence type="inferred from homology"/>
<comment type="subcellular location">
    <subcellularLocation>
        <location evidence="1 7">Cell membrane</location>
        <topology evidence="1 7">Multi-pass membrane protein</topology>
    </subcellularLocation>
</comment>
<name>A0A855YBJ5_9BACL</name>
<dbReference type="SUPFAM" id="SSF160964">
    <property type="entry name" value="MalF N-terminal region-like"/>
    <property type="match status" value="1"/>
</dbReference>
<feature type="transmembrane region" description="Helical" evidence="7">
    <location>
        <begin position="126"/>
        <end position="147"/>
    </location>
</feature>
<dbReference type="InterPro" id="IPR000515">
    <property type="entry name" value="MetI-like"/>
</dbReference>
<evidence type="ECO:0000256" key="2">
    <source>
        <dbReference type="ARBA" id="ARBA00022448"/>
    </source>
</evidence>
<dbReference type="EMBL" id="QGTZ01000003">
    <property type="protein sequence ID" value="PWW43244.1"/>
    <property type="molecule type" value="Genomic_DNA"/>
</dbReference>
<dbReference type="PANTHER" id="PTHR30193">
    <property type="entry name" value="ABC TRANSPORTER PERMEASE PROTEIN"/>
    <property type="match status" value="1"/>
</dbReference>
<evidence type="ECO:0000256" key="3">
    <source>
        <dbReference type="ARBA" id="ARBA00022475"/>
    </source>
</evidence>
<comment type="similarity">
    <text evidence="7">Belongs to the binding-protein-dependent transport system permease family.</text>
</comment>
<sequence length="314" mass="34795">MRYSLMRGSTPLDPRREGGVAVYKAIQSESFAAWAFMAPGLLFLAIFTFWPIIYGIPLSLTDYSVITETHFVGLDNFTRAFQDHNFLISLWNSLVYVLVVPVIQIISILMAILVNSRIPGVKMFRAAYYIPVVTSMVAVALIWSWLLGNNGVVNYLLLKVGILSEQVSWLSTSSTALYVLMFITMWKGLGYYMMLYLAGLQGIPADLYEAARVDGAGPLRLIIHVTLPLLRPHILFCTVISVMGAVRVFDEVYILTKGGPGTSTLTSSVYIFQKGLEQFNFGYASALGLIVSVMVAALSVLVFRLNRRGGVNTY</sequence>
<dbReference type="GO" id="GO:0005886">
    <property type="term" value="C:plasma membrane"/>
    <property type="evidence" value="ECO:0007669"/>
    <property type="project" value="UniProtKB-SubCell"/>
</dbReference>
<dbReference type="InterPro" id="IPR035906">
    <property type="entry name" value="MetI-like_sf"/>
</dbReference>
<dbReference type="GO" id="GO:0055085">
    <property type="term" value="P:transmembrane transport"/>
    <property type="evidence" value="ECO:0007669"/>
    <property type="project" value="InterPro"/>
</dbReference>
<evidence type="ECO:0000313" key="10">
    <source>
        <dbReference type="Proteomes" id="UP000247078"/>
    </source>
</evidence>
<feature type="transmembrane region" description="Helical" evidence="7">
    <location>
        <begin position="31"/>
        <end position="53"/>
    </location>
</feature>
<dbReference type="InterPro" id="IPR051393">
    <property type="entry name" value="ABC_transporter_permease"/>
</dbReference>
<evidence type="ECO:0000313" key="9">
    <source>
        <dbReference type="EMBL" id="PWW43244.1"/>
    </source>
</evidence>
<keyword evidence="4 7" id="KW-0812">Transmembrane</keyword>
<protein>
    <submittedName>
        <fullName evidence="9">Carbohydrate ABC transporter membrane protein 1 (CUT1 family)</fullName>
    </submittedName>
</protein>
<keyword evidence="3" id="KW-1003">Cell membrane</keyword>
<dbReference type="Gene3D" id="1.10.3720.10">
    <property type="entry name" value="MetI-like"/>
    <property type="match status" value="1"/>
</dbReference>
<feature type="transmembrane region" description="Helical" evidence="7">
    <location>
        <begin position="281"/>
        <end position="303"/>
    </location>
</feature>
<dbReference type="PROSITE" id="PS50928">
    <property type="entry name" value="ABC_TM1"/>
    <property type="match status" value="1"/>
</dbReference>
<evidence type="ECO:0000256" key="4">
    <source>
        <dbReference type="ARBA" id="ARBA00022692"/>
    </source>
</evidence>
<dbReference type="Gene3D" id="1.20.58.370">
    <property type="entry name" value="MalF N-terminal region-like"/>
    <property type="match status" value="1"/>
</dbReference>
<evidence type="ECO:0000256" key="1">
    <source>
        <dbReference type="ARBA" id="ARBA00004651"/>
    </source>
</evidence>
<organism evidence="9 10">
    <name type="scientific">Paenibacillus pabuli</name>
    <dbReference type="NCBI Taxonomy" id="1472"/>
    <lineage>
        <taxon>Bacteria</taxon>
        <taxon>Bacillati</taxon>
        <taxon>Bacillota</taxon>
        <taxon>Bacilli</taxon>
        <taxon>Bacillales</taxon>
        <taxon>Paenibacillaceae</taxon>
        <taxon>Paenibacillus</taxon>
    </lineage>
</organism>
<evidence type="ECO:0000256" key="7">
    <source>
        <dbReference type="RuleBase" id="RU363032"/>
    </source>
</evidence>
<dbReference type="SUPFAM" id="SSF161098">
    <property type="entry name" value="MetI-like"/>
    <property type="match status" value="1"/>
</dbReference>
<keyword evidence="6 7" id="KW-0472">Membrane</keyword>
<reference evidence="9 10" key="1">
    <citation type="submission" date="2018-05" db="EMBL/GenBank/DDBJ databases">
        <title>Freshwater and sediment microbial communities from various areas in North America, analyzing microbe dynamics in response to fracking.</title>
        <authorList>
            <person name="Lamendella R."/>
        </authorList>
    </citation>
    <scope>NUCLEOTIDE SEQUENCE [LARGE SCALE GENOMIC DNA]</scope>
    <source>
        <strain evidence="9 10">DB-3</strain>
    </source>
</reference>
<dbReference type="PANTHER" id="PTHR30193:SF37">
    <property type="entry name" value="INNER MEMBRANE ABC TRANSPORTER PERMEASE PROTEIN YCJO"/>
    <property type="match status" value="1"/>
</dbReference>
<evidence type="ECO:0000259" key="8">
    <source>
        <dbReference type="PROSITE" id="PS50928"/>
    </source>
</evidence>
<dbReference type="Pfam" id="PF00528">
    <property type="entry name" value="BPD_transp_1"/>
    <property type="match status" value="1"/>
</dbReference>
<gene>
    <name evidence="9" type="ORF">DET56_103292</name>
</gene>
<keyword evidence="5 7" id="KW-1133">Transmembrane helix</keyword>
<comment type="caution">
    <text evidence="9">The sequence shown here is derived from an EMBL/GenBank/DDBJ whole genome shotgun (WGS) entry which is preliminary data.</text>
</comment>
<dbReference type="CDD" id="cd06261">
    <property type="entry name" value="TM_PBP2"/>
    <property type="match status" value="1"/>
</dbReference>
<feature type="transmembrane region" description="Helical" evidence="7">
    <location>
        <begin position="229"/>
        <end position="249"/>
    </location>
</feature>
<dbReference type="Proteomes" id="UP000247078">
    <property type="component" value="Unassembled WGS sequence"/>
</dbReference>
<feature type="transmembrane region" description="Helical" evidence="7">
    <location>
        <begin position="94"/>
        <end position="114"/>
    </location>
</feature>
<keyword evidence="2 7" id="KW-0813">Transport</keyword>
<accession>A0A855YBJ5</accession>
<feature type="domain" description="ABC transmembrane type-1" evidence="8">
    <location>
        <begin position="90"/>
        <end position="302"/>
    </location>
</feature>
<evidence type="ECO:0000256" key="6">
    <source>
        <dbReference type="ARBA" id="ARBA00023136"/>
    </source>
</evidence>